<evidence type="ECO:0000256" key="1">
    <source>
        <dbReference type="SAM" id="MobiDB-lite"/>
    </source>
</evidence>
<dbReference type="Proteomes" id="UP000019146">
    <property type="component" value="Chromosome 1"/>
</dbReference>
<proteinExistence type="predicted"/>
<organism evidence="2 3">
    <name type="scientific">Paraburkholderia caribensis MBA4</name>
    <dbReference type="NCBI Taxonomy" id="1323664"/>
    <lineage>
        <taxon>Bacteria</taxon>
        <taxon>Pseudomonadati</taxon>
        <taxon>Pseudomonadota</taxon>
        <taxon>Betaproteobacteria</taxon>
        <taxon>Burkholderiales</taxon>
        <taxon>Burkholderiaceae</taxon>
        <taxon>Paraburkholderia</taxon>
    </lineage>
</organism>
<accession>A0A0P0R437</accession>
<dbReference type="KEGG" id="bcai:K788_00029725"/>
<gene>
    <name evidence="2" type="ORF">K788_00029725</name>
</gene>
<name>A0A0P0R437_9BURK</name>
<evidence type="ECO:0000313" key="2">
    <source>
        <dbReference type="EMBL" id="ALL62826.1"/>
    </source>
</evidence>
<feature type="region of interest" description="Disordered" evidence="1">
    <location>
        <begin position="1"/>
        <end position="36"/>
    </location>
</feature>
<reference evidence="2 3" key="1">
    <citation type="journal article" date="2014" name="Genome Announc.">
        <title>Draft Genome Sequence of the Haloacid-Degrading Burkholderia caribensis Strain MBA4.</title>
        <authorList>
            <person name="Pan Y."/>
            <person name="Kong K.F."/>
            <person name="Tsang J.S."/>
        </authorList>
    </citation>
    <scope>NUCLEOTIDE SEQUENCE [LARGE SCALE GENOMIC DNA]</scope>
    <source>
        <strain evidence="2 3">MBA4</strain>
    </source>
</reference>
<sequence length="51" mass="5572">MTVAVRAQRLREPRTVRRASTGAARSMCNGPRRARRRAPHGAILVIAHAAP</sequence>
<dbReference type="EMBL" id="CP012746">
    <property type="protein sequence ID" value="ALL62826.1"/>
    <property type="molecule type" value="Genomic_DNA"/>
</dbReference>
<protein>
    <submittedName>
        <fullName evidence="2">Uncharacterized protein</fullName>
    </submittedName>
</protein>
<dbReference type="AlphaFoldDB" id="A0A0P0R437"/>
<evidence type="ECO:0000313" key="3">
    <source>
        <dbReference type="Proteomes" id="UP000019146"/>
    </source>
</evidence>